<gene>
    <name evidence="2" type="ORF">GCM10017783_22050</name>
</gene>
<sequence length="121" mass="13077">MQASLVRRPAGTYLSVVGQPGVLSSGEATLELVGLSWEHGSELLLLDGALLPPEVFDLKCGLAGELAQKFSNYRLQVAAVLPPSAELGERFREFMTETNRGRIFGLFADREAAEAWLLGSN</sequence>
<dbReference type="RefSeq" id="WP_189643803.1">
    <property type="nucleotide sequence ID" value="NZ_BNAL01000034.1"/>
</dbReference>
<evidence type="ECO:0000313" key="2">
    <source>
        <dbReference type="EMBL" id="GHG09044.1"/>
    </source>
</evidence>
<dbReference type="EMBL" id="BNAL01000034">
    <property type="protein sequence ID" value="GHG09044.1"/>
    <property type="molecule type" value="Genomic_DNA"/>
</dbReference>
<name>A0ABQ3KCY7_9DEIO</name>
<dbReference type="InterPro" id="IPR025438">
    <property type="entry name" value="DUF4180"/>
</dbReference>
<keyword evidence="3" id="KW-1185">Reference proteome</keyword>
<protein>
    <recommendedName>
        <fullName evidence="1">DUF4180 domain-containing protein</fullName>
    </recommendedName>
</protein>
<evidence type="ECO:0000259" key="1">
    <source>
        <dbReference type="Pfam" id="PF13788"/>
    </source>
</evidence>
<evidence type="ECO:0000313" key="3">
    <source>
        <dbReference type="Proteomes" id="UP000632154"/>
    </source>
</evidence>
<dbReference type="Pfam" id="PF13788">
    <property type="entry name" value="DUF4180"/>
    <property type="match status" value="1"/>
</dbReference>
<accession>A0ABQ3KCY7</accession>
<feature type="domain" description="DUF4180" evidence="1">
    <location>
        <begin position="13"/>
        <end position="117"/>
    </location>
</feature>
<proteinExistence type="predicted"/>
<dbReference type="Proteomes" id="UP000632154">
    <property type="component" value="Unassembled WGS sequence"/>
</dbReference>
<comment type="caution">
    <text evidence="2">The sequence shown here is derived from an EMBL/GenBank/DDBJ whole genome shotgun (WGS) entry which is preliminary data.</text>
</comment>
<reference evidence="3" key="1">
    <citation type="journal article" date="2019" name="Int. J. Syst. Evol. Microbiol.">
        <title>The Global Catalogue of Microorganisms (GCM) 10K type strain sequencing project: providing services to taxonomists for standard genome sequencing and annotation.</title>
        <authorList>
            <consortium name="The Broad Institute Genomics Platform"/>
            <consortium name="The Broad Institute Genome Sequencing Center for Infectious Disease"/>
            <person name="Wu L."/>
            <person name="Ma J."/>
        </authorList>
    </citation>
    <scope>NUCLEOTIDE SEQUENCE [LARGE SCALE GENOMIC DNA]</scope>
    <source>
        <strain evidence="3">CGMCC 1.18439</strain>
    </source>
</reference>
<organism evidence="2 3">
    <name type="scientific">Deinococcus piscis</name>
    <dbReference type="NCBI Taxonomy" id="394230"/>
    <lineage>
        <taxon>Bacteria</taxon>
        <taxon>Thermotogati</taxon>
        <taxon>Deinococcota</taxon>
        <taxon>Deinococci</taxon>
        <taxon>Deinococcales</taxon>
        <taxon>Deinococcaceae</taxon>
        <taxon>Deinococcus</taxon>
    </lineage>
</organism>